<dbReference type="InterPro" id="IPR000847">
    <property type="entry name" value="LysR_HTH_N"/>
</dbReference>
<evidence type="ECO:0000313" key="6">
    <source>
        <dbReference type="EMBL" id="PPK94726.1"/>
    </source>
</evidence>
<dbReference type="OrthoDB" id="79118at2"/>
<proteinExistence type="inferred from homology"/>
<dbReference type="SUPFAM" id="SSF46785">
    <property type="entry name" value="Winged helix' DNA-binding domain"/>
    <property type="match status" value="1"/>
</dbReference>
<evidence type="ECO:0000256" key="1">
    <source>
        <dbReference type="ARBA" id="ARBA00009437"/>
    </source>
</evidence>
<dbReference type="AlphaFoldDB" id="A0A2S6IKM8"/>
<comment type="caution">
    <text evidence="6">The sequence shown here is derived from an EMBL/GenBank/DDBJ whole genome shotgun (WGS) entry which is preliminary data.</text>
</comment>
<evidence type="ECO:0000256" key="4">
    <source>
        <dbReference type="ARBA" id="ARBA00023163"/>
    </source>
</evidence>
<evidence type="ECO:0000313" key="7">
    <source>
        <dbReference type="Proteomes" id="UP000239485"/>
    </source>
</evidence>
<dbReference type="PROSITE" id="PS50931">
    <property type="entry name" value="HTH_LYSR"/>
    <property type="match status" value="1"/>
</dbReference>
<accession>A0A2S6IKM8</accession>
<evidence type="ECO:0000256" key="3">
    <source>
        <dbReference type="ARBA" id="ARBA00023125"/>
    </source>
</evidence>
<protein>
    <submittedName>
        <fullName evidence="6">LysR substrate binding domain-containing protein</fullName>
    </submittedName>
</protein>
<dbReference type="PRINTS" id="PR00039">
    <property type="entry name" value="HTHLYSR"/>
</dbReference>
<dbReference type="PANTHER" id="PTHR30346">
    <property type="entry name" value="TRANSCRIPTIONAL DUAL REGULATOR HCAR-RELATED"/>
    <property type="match status" value="1"/>
</dbReference>
<dbReference type="FunFam" id="1.10.10.10:FF:000001">
    <property type="entry name" value="LysR family transcriptional regulator"/>
    <property type="match status" value="1"/>
</dbReference>
<organism evidence="6 7">
    <name type="scientific">Kineococcus xinjiangensis</name>
    <dbReference type="NCBI Taxonomy" id="512762"/>
    <lineage>
        <taxon>Bacteria</taxon>
        <taxon>Bacillati</taxon>
        <taxon>Actinomycetota</taxon>
        <taxon>Actinomycetes</taxon>
        <taxon>Kineosporiales</taxon>
        <taxon>Kineosporiaceae</taxon>
        <taxon>Kineococcus</taxon>
    </lineage>
</organism>
<dbReference type="Pfam" id="PF03466">
    <property type="entry name" value="LysR_substrate"/>
    <property type="match status" value="1"/>
</dbReference>
<dbReference type="GO" id="GO:0032993">
    <property type="term" value="C:protein-DNA complex"/>
    <property type="evidence" value="ECO:0007669"/>
    <property type="project" value="TreeGrafter"/>
</dbReference>
<dbReference type="PANTHER" id="PTHR30346:SF0">
    <property type="entry name" value="HCA OPERON TRANSCRIPTIONAL ACTIVATOR HCAR"/>
    <property type="match status" value="1"/>
</dbReference>
<name>A0A2S6IKM8_9ACTN</name>
<dbReference type="GO" id="GO:0003700">
    <property type="term" value="F:DNA-binding transcription factor activity"/>
    <property type="evidence" value="ECO:0007669"/>
    <property type="project" value="InterPro"/>
</dbReference>
<evidence type="ECO:0000259" key="5">
    <source>
        <dbReference type="PROSITE" id="PS50931"/>
    </source>
</evidence>
<dbReference type="Pfam" id="PF00126">
    <property type="entry name" value="HTH_1"/>
    <property type="match status" value="1"/>
</dbReference>
<keyword evidence="3" id="KW-0238">DNA-binding</keyword>
<dbReference type="Proteomes" id="UP000239485">
    <property type="component" value="Unassembled WGS sequence"/>
</dbReference>
<dbReference type="Gene3D" id="3.40.190.10">
    <property type="entry name" value="Periplasmic binding protein-like II"/>
    <property type="match status" value="2"/>
</dbReference>
<dbReference type="InterPro" id="IPR005119">
    <property type="entry name" value="LysR_subst-bd"/>
</dbReference>
<evidence type="ECO:0000256" key="2">
    <source>
        <dbReference type="ARBA" id="ARBA00023015"/>
    </source>
</evidence>
<comment type="similarity">
    <text evidence="1">Belongs to the LysR transcriptional regulatory family.</text>
</comment>
<dbReference type="GO" id="GO:0003677">
    <property type="term" value="F:DNA binding"/>
    <property type="evidence" value="ECO:0007669"/>
    <property type="project" value="UniProtKB-KW"/>
</dbReference>
<dbReference type="InterPro" id="IPR036388">
    <property type="entry name" value="WH-like_DNA-bd_sf"/>
</dbReference>
<dbReference type="EMBL" id="PTJD01000007">
    <property type="protein sequence ID" value="PPK94726.1"/>
    <property type="molecule type" value="Genomic_DNA"/>
</dbReference>
<dbReference type="Gene3D" id="1.10.10.10">
    <property type="entry name" value="Winged helix-like DNA-binding domain superfamily/Winged helix DNA-binding domain"/>
    <property type="match status" value="1"/>
</dbReference>
<keyword evidence="2" id="KW-0805">Transcription regulation</keyword>
<sequence length="307" mass="33560">MNLQRLRYFLVLAEELHFTRAAQRLFMDQSTLSAAIRHLERDLGVRLFERTSRRVALSAAGQALLPEAQRLLAAGERFAAVAGQVDRHAPRHGLVLGLYYGAVAAGELTGPIVHAFRAQHPDLALEVRTLTVEDPWGVHQPDLDVVLGRDAGLPGDAVTELFRLPKVIALPAHDELAAAPAPTLADVVERRWIDVGPWPEPAREFMAEYDLRATGIDVARQEVPLLPPDERWRLLAELGLLVLADRTTTPTPPPGIVLRTFPEVSPARFAVFDRREDSITRAFATVAEEVSGTLLPLVPGALPAGAP</sequence>
<feature type="domain" description="HTH lysR-type" evidence="5">
    <location>
        <begin position="1"/>
        <end position="58"/>
    </location>
</feature>
<gene>
    <name evidence="6" type="ORF">CLV92_107229</name>
</gene>
<reference evidence="6 7" key="1">
    <citation type="submission" date="2018-02" db="EMBL/GenBank/DDBJ databases">
        <title>Genomic Encyclopedia of Archaeal and Bacterial Type Strains, Phase II (KMG-II): from individual species to whole genera.</title>
        <authorList>
            <person name="Goeker M."/>
        </authorList>
    </citation>
    <scope>NUCLEOTIDE SEQUENCE [LARGE SCALE GENOMIC DNA]</scope>
    <source>
        <strain evidence="6 7">DSM 22857</strain>
    </source>
</reference>
<keyword evidence="4" id="KW-0804">Transcription</keyword>
<dbReference type="RefSeq" id="WP_146099504.1">
    <property type="nucleotide sequence ID" value="NZ_PTJD01000007.1"/>
</dbReference>
<dbReference type="SUPFAM" id="SSF53850">
    <property type="entry name" value="Periplasmic binding protein-like II"/>
    <property type="match status" value="1"/>
</dbReference>
<keyword evidence="7" id="KW-1185">Reference proteome</keyword>
<dbReference type="InterPro" id="IPR036390">
    <property type="entry name" value="WH_DNA-bd_sf"/>
</dbReference>